<feature type="transmembrane region" description="Helical" evidence="1">
    <location>
        <begin position="12"/>
        <end position="30"/>
    </location>
</feature>
<keyword evidence="1" id="KW-1133">Transmembrane helix</keyword>
<keyword evidence="1" id="KW-0812">Transmembrane</keyword>
<reference evidence="2 3" key="1">
    <citation type="submission" date="2023-07" db="EMBL/GenBank/DDBJ databases">
        <title>Genomic Encyclopedia of Type Strains, Phase IV (KMG-IV): sequencing the most valuable type-strain genomes for metagenomic binning, comparative biology and taxonomic classification.</title>
        <authorList>
            <person name="Goeker M."/>
        </authorList>
    </citation>
    <scope>NUCLEOTIDE SEQUENCE [LARGE SCALE GENOMIC DNA]</scope>
    <source>
        <strain evidence="2 3">DSM 102814</strain>
    </source>
</reference>
<protein>
    <submittedName>
        <fullName evidence="2">Uncharacterized protein</fullName>
    </submittedName>
</protein>
<dbReference type="EMBL" id="JAVDQA010000010">
    <property type="protein sequence ID" value="MDR6302097.1"/>
    <property type="molecule type" value="Genomic_DNA"/>
</dbReference>
<organism evidence="2 3">
    <name type="scientific">Mesonia maritima</name>
    <dbReference type="NCBI Taxonomy" id="1793873"/>
    <lineage>
        <taxon>Bacteria</taxon>
        <taxon>Pseudomonadati</taxon>
        <taxon>Bacteroidota</taxon>
        <taxon>Flavobacteriia</taxon>
        <taxon>Flavobacteriales</taxon>
        <taxon>Flavobacteriaceae</taxon>
        <taxon>Mesonia</taxon>
    </lineage>
</organism>
<feature type="transmembrane region" description="Helical" evidence="1">
    <location>
        <begin position="54"/>
        <end position="77"/>
    </location>
</feature>
<keyword evidence="1" id="KW-0472">Membrane</keyword>
<proteinExistence type="predicted"/>
<evidence type="ECO:0000313" key="2">
    <source>
        <dbReference type="EMBL" id="MDR6302097.1"/>
    </source>
</evidence>
<sequence length="89" mass="10357">MNIKKVVNTKGFWKSVIILALAFIVIYNIIDCGFSYEFDFNQFAQAKLSSTNQIIRFIIANIIGGFCYGFVVVFLQFRGKLKREEKKYQ</sequence>
<evidence type="ECO:0000313" key="3">
    <source>
        <dbReference type="Proteomes" id="UP001257659"/>
    </source>
</evidence>
<dbReference type="Proteomes" id="UP001257659">
    <property type="component" value="Unassembled WGS sequence"/>
</dbReference>
<gene>
    <name evidence="2" type="ORF">GGR31_002774</name>
</gene>
<comment type="caution">
    <text evidence="2">The sequence shown here is derived from an EMBL/GenBank/DDBJ whole genome shotgun (WGS) entry which is preliminary data.</text>
</comment>
<name>A0ABU1KAN8_9FLAO</name>
<dbReference type="RefSeq" id="WP_309730325.1">
    <property type="nucleotide sequence ID" value="NZ_JAVDQA010000010.1"/>
</dbReference>
<accession>A0ABU1KAN8</accession>
<evidence type="ECO:0000256" key="1">
    <source>
        <dbReference type="SAM" id="Phobius"/>
    </source>
</evidence>
<keyword evidence="3" id="KW-1185">Reference proteome</keyword>